<evidence type="ECO:0000313" key="3">
    <source>
        <dbReference type="Proteomes" id="UP000051264"/>
    </source>
</evidence>
<reference evidence="2 3" key="1">
    <citation type="journal article" date="2015" name="Genome Announc.">
        <title>Expanding the biotechnology potential of lactobacilli through comparative genomics of 213 strains and associated genera.</title>
        <authorList>
            <person name="Sun Z."/>
            <person name="Harris H.M."/>
            <person name="McCann A."/>
            <person name="Guo C."/>
            <person name="Argimon S."/>
            <person name="Zhang W."/>
            <person name="Yang X."/>
            <person name="Jeffery I.B."/>
            <person name="Cooney J.C."/>
            <person name="Kagawa T.F."/>
            <person name="Liu W."/>
            <person name="Song Y."/>
            <person name="Salvetti E."/>
            <person name="Wrobel A."/>
            <person name="Rasinkangas P."/>
            <person name="Parkhill J."/>
            <person name="Rea M.C."/>
            <person name="O'Sullivan O."/>
            <person name="Ritari J."/>
            <person name="Douillard F.P."/>
            <person name="Paul Ross R."/>
            <person name="Yang R."/>
            <person name="Briner A.E."/>
            <person name="Felis G.E."/>
            <person name="de Vos W.M."/>
            <person name="Barrangou R."/>
            <person name="Klaenhammer T.R."/>
            <person name="Caufield P.W."/>
            <person name="Cui Y."/>
            <person name="Zhang H."/>
            <person name="O'Toole P.W."/>
        </authorList>
    </citation>
    <scope>NUCLEOTIDE SEQUENCE [LARGE SCALE GENOMIC DNA]</scope>
    <source>
        <strain evidence="2 3">DSM 14340</strain>
    </source>
</reference>
<evidence type="ECO:0000313" key="2">
    <source>
        <dbReference type="EMBL" id="KRL62005.1"/>
    </source>
</evidence>
<dbReference type="InterPro" id="IPR007737">
    <property type="entry name" value="Mga_HTH"/>
</dbReference>
<dbReference type="PATRIC" id="fig|1423747.3.peg.1241"/>
<name>A0A0R1S6D2_9LACO</name>
<dbReference type="RefSeq" id="WP_025082743.1">
    <property type="nucleotide sequence ID" value="NZ_AZEX01000002.1"/>
</dbReference>
<evidence type="ECO:0000259" key="1">
    <source>
        <dbReference type="Pfam" id="PF05043"/>
    </source>
</evidence>
<dbReference type="AlphaFoldDB" id="A0A0R1S6D2"/>
<dbReference type="STRING" id="1423747.FC69_GL001216"/>
<dbReference type="eggNOG" id="COG3711">
    <property type="taxonomic scope" value="Bacteria"/>
</dbReference>
<feature type="domain" description="Mga helix-turn-helix" evidence="1">
    <location>
        <begin position="84"/>
        <end position="165"/>
    </location>
</feature>
<accession>A0A0R1S6D2</accession>
<sequence length="483" mass="56735">MEIHNEFLELNYRYQYYLLELVADNGDYYLTTAKAMKILGLSKFKISQYVENINVDLATISPESHLVINGDGMFESQQINEAVVRKIRLAYLKDSTLFKLLEFSLMNPKQTETADFCDALFIGKTKFYELRKEMVEVTSQFGLEFSKNQIVGPENQIRQFIFEVYYSYFNGIEKPFEMLQETVDQIVTAIGQQYQIELLPTTDTKLEIFVKVQYLRMRGKASVDGRLLAVDFKETQPVVWQTMLTILTEHYQLLNVPLEAEAESLLTFLFAEGYLTLTTNYLDAGLQTQILEKSEQFLNQVRLGLERRPIQSAEFDEALDRLKGHLDQIHMRMLTFYVEPTTFIDENQLAYFAESNPLFHQIIQDFMNQQKTLAWRKQASLYYDYMFACIEDIPLRILKDRVYICVDFSQGKLYNQYMRKMVNYFNNLNIELQTTINEQTDLYLSDFYSSALTCEQLIWKNPPTVHNWQQFGDIVVALKKEKL</sequence>
<comment type="caution">
    <text evidence="2">The sequence shown here is derived from an EMBL/GenBank/DDBJ whole genome shotgun (WGS) entry which is preliminary data.</text>
</comment>
<proteinExistence type="predicted"/>
<dbReference type="EMBL" id="AZEX01000002">
    <property type="protein sequence ID" value="KRL62005.1"/>
    <property type="molecule type" value="Genomic_DNA"/>
</dbReference>
<protein>
    <recommendedName>
        <fullName evidence="1">Mga helix-turn-helix domain-containing protein</fullName>
    </recommendedName>
</protein>
<gene>
    <name evidence="2" type="ORF">FC69_GL001216</name>
</gene>
<dbReference type="Proteomes" id="UP000051264">
    <property type="component" value="Unassembled WGS sequence"/>
</dbReference>
<organism evidence="2 3">
    <name type="scientific">Latilactobacillus fuchuensis DSM 14340 = JCM 11249</name>
    <dbReference type="NCBI Taxonomy" id="1423747"/>
    <lineage>
        <taxon>Bacteria</taxon>
        <taxon>Bacillati</taxon>
        <taxon>Bacillota</taxon>
        <taxon>Bacilli</taxon>
        <taxon>Lactobacillales</taxon>
        <taxon>Lactobacillaceae</taxon>
        <taxon>Latilactobacillus</taxon>
    </lineage>
</organism>
<dbReference type="Pfam" id="PF05043">
    <property type="entry name" value="Mga"/>
    <property type="match status" value="1"/>
</dbReference>
<dbReference type="OrthoDB" id="2143991at2"/>